<keyword evidence="3" id="KW-1185">Reference proteome</keyword>
<dbReference type="EMBL" id="BMWH01000002">
    <property type="protein sequence ID" value="GGZ73094.1"/>
    <property type="molecule type" value="Genomic_DNA"/>
</dbReference>
<dbReference type="RefSeq" id="WP_190055885.1">
    <property type="nucleotide sequence ID" value="NZ_BMWH01000002.1"/>
</dbReference>
<organism evidence="2 3">
    <name type="scientific">Streptomyces echinoruber</name>
    <dbReference type="NCBI Taxonomy" id="68898"/>
    <lineage>
        <taxon>Bacteria</taxon>
        <taxon>Bacillati</taxon>
        <taxon>Actinomycetota</taxon>
        <taxon>Actinomycetes</taxon>
        <taxon>Kitasatosporales</taxon>
        <taxon>Streptomycetaceae</taxon>
        <taxon>Streptomyces</taxon>
    </lineage>
</organism>
<reference evidence="2" key="1">
    <citation type="journal article" date="2014" name="Int. J. Syst. Evol. Microbiol.">
        <title>Complete genome sequence of Corynebacterium casei LMG S-19264T (=DSM 44701T), isolated from a smear-ripened cheese.</title>
        <authorList>
            <consortium name="US DOE Joint Genome Institute (JGI-PGF)"/>
            <person name="Walter F."/>
            <person name="Albersmeier A."/>
            <person name="Kalinowski J."/>
            <person name="Ruckert C."/>
        </authorList>
    </citation>
    <scope>NUCLEOTIDE SEQUENCE</scope>
    <source>
        <strain evidence="2">JCM 5016</strain>
    </source>
</reference>
<comment type="caution">
    <text evidence="2">The sequence shown here is derived from an EMBL/GenBank/DDBJ whole genome shotgun (WGS) entry which is preliminary data.</text>
</comment>
<accession>A0A918QVG0</accession>
<evidence type="ECO:0000256" key="1">
    <source>
        <dbReference type="SAM" id="MobiDB-lite"/>
    </source>
</evidence>
<sequence>MVTFATRVDLVPIWFTMPCIACEITGTDGEAAGLVSATSGLGLASCAAHLEITARVLRRLRSYELTGLRAAFVTAGITPEPQHDRGPGEDPTHGSSPVPDARDHSH</sequence>
<dbReference type="Proteomes" id="UP000623010">
    <property type="component" value="Unassembled WGS sequence"/>
</dbReference>
<proteinExistence type="predicted"/>
<evidence type="ECO:0000313" key="2">
    <source>
        <dbReference type="EMBL" id="GGZ73094.1"/>
    </source>
</evidence>
<reference evidence="2" key="2">
    <citation type="submission" date="2020-09" db="EMBL/GenBank/DDBJ databases">
        <authorList>
            <person name="Sun Q."/>
            <person name="Ohkuma M."/>
        </authorList>
    </citation>
    <scope>NUCLEOTIDE SEQUENCE</scope>
    <source>
        <strain evidence="2">JCM 5016</strain>
    </source>
</reference>
<protein>
    <submittedName>
        <fullName evidence="2">Uncharacterized protein</fullName>
    </submittedName>
</protein>
<gene>
    <name evidence="2" type="ORF">GCM10010389_08180</name>
</gene>
<name>A0A918QVG0_9ACTN</name>
<feature type="region of interest" description="Disordered" evidence="1">
    <location>
        <begin position="76"/>
        <end position="106"/>
    </location>
</feature>
<evidence type="ECO:0000313" key="3">
    <source>
        <dbReference type="Proteomes" id="UP000623010"/>
    </source>
</evidence>
<dbReference type="AlphaFoldDB" id="A0A918QVG0"/>
<feature type="compositionally biased region" description="Basic and acidic residues" evidence="1">
    <location>
        <begin position="81"/>
        <end position="92"/>
    </location>
</feature>